<proteinExistence type="predicted"/>
<feature type="domain" description="DUF6824" evidence="1">
    <location>
        <begin position="355"/>
        <end position="436"/>
    </location>
</feature>
<organism evidence="2 3">
    <name type="scientific">Cylindrotheca closterium</name>
    <dbReference type="NCBI Taxonomy" id="2856"/>
    <lineage>
        <taxon>Eukaryota</taxon>
        <taxon>Sar</taxon>
        <taxon>Stramenopiles</taxon>
        <taxon>Ochrophyta</taxon>
        <taxon>Bacillariophyta</taxon>
        <taxon>Bacillariophyceae</taxon>
        <taxon>Bacillariophycidae</taxon>
        <taxon>Bacillariales</taxon>
        <taxon>Bacillariaceae</taxon>
        <taxon>Cylindrotheca</taxon>
    </lineage>
</organism>
<comment type="caution">
    <text evidence="2">The sequence shown here is derived from an EMBL/GenBank/DDBJ whole genome shotgun (WGS) entry which is preliminary data.</text>
</comment>
<accession>A0AAD2PVH5</accession>
<dbReference type="InterPro" id="IPR049227">
    <property type="entry name" value="DUF6824"/>
</dbReference>
<sequence length="447" mass="51056">MTNNNSWLQRLLGGTDSPYISPHYAENDNEGITKQQLDSFLASSMAQLDVRQRESILEDLHGIRNSENPESNPASVELWLQLLDMHLQNIKRGSVYETAEAIDRIYVTSRKFRMMFLRSNRYDPQAAAGQMIKFLELKRSLFGQEKLTRKILLTDLNEDEKTYLESGTLQISTKRDRSGREILLVFPSLRRTGTEVQVNTALRSRYYVLMNMLESEENQRNGIVLVYFGALSQPNQRESNSGLLWDLPVFLAGIHCCFNNLAAYLLISVAVLRLPFALRPRMRVHYGTCTECLDKLASFGITKEAILNDSNEPNLIGHMQWCRHRQELELTYVSESDAESVSLASTGSIIPRPLDVLFGPGSRKNEGNILVRNLAHKVLAEYNDSTNNDKVQLTETIIDEVTKRGGRFLKQNDDTKEWEEASHIEACRKIAHTFRNIRRPSRAKSKS</sequence>
<evidence type="ECO:0000259" key="1">
    <source>
        <dbReference type="Pfam" id="PF20710"/>
    </source>
</evidence>
<dbReference type="EMBL" id="CAKOGP040001870">
    <property type="protein sequence ID" value="CAJ1954891.1"/>
    <property type="molecule type" value="Genomic_DNA"/>
</dbReference>
<dbReference type="Pfam" id="PF20710">
    <property type="entry name" value="DUF6824"/>
    <property type="match status" value="1"/>
</dbReference>
<keyword evidence="3" id="KW-1185">Reference proteome</keyword>
<evidence type="ECO:0000313" key="3">
    <source>
        <dbReference type="Proteomes" id="UP001295423"/>
    </source>
</evidence>
<dbReference type="AlphaFoldDB" id="A0AAD2PVH5"/>
<reference evidence="2" key="1">
    <citation type="submission" date="2023-08" db="EMBL/GenBank/DDBJ databases">
        <authorList>
            <person name="Audoor S."/>
            <person name="Bilcke G."/>
        </authorList>
    </citation>
    <scope>NUCLEOTIDE SEQUENCE</scope>
</reference>
<protein>
    <recommendedName>
        <fullName evidence="1">DUF6824 domain-containing protein</fullName>
    </recommendedName>
</protein>
<dbReference type="Proteomes" id="UP001295423">
    <property type="component" value="Unassembled WGS sequence"/>
</dbReference>
<evidence type="ECO:0000313" key="2">
    <source>
        <dbReference type="EMBL" id="CAJ1954891.1"/>
    </source>
</evidence>
<gene>
    <name evidence="2" type="ORF">CYCCA115_LOCUS15483</name>
</gene>
<name>A0AAD2PVH5_9STRA</name>